<evidence type="ECO:0000256" key="7">
    <source>
        <dbReference type="ARBA" id="ARBA00023315"/>
    </source>
</evidence>
<proteinExistence type="inferred from homology"/>
<evidence type="ECO:0000256" key="2">
    <source>
        <dbReference type="ARBA" id="ARBA00001089"/>
    </source>
</evidence>
<evidence type="ECO:0000256" key="6">
    <source>
        <dbReference type="ARBA" id="ARBA00023145"/>
    </source>
</evidence>
<dbReference type="Proteomes" id="UP000190135">
    <property type="component" value="Unassembled WGS sequence"/>
</dbReference>
<dbReference type="UniPathway" id="UPA00204"/>
<dbReference type="InterPro" id="IPR000101">
    <property type="entry name" value="GGT_peptidase"/>
</dbReference>
<evidence type="ECO:0000256" key="10">
    <source>
        <dbReference type="PIRSR" id="PIRSR600101-2"/>
    </source>
</evidence>
<comment type="similarity">
    <text evidence="3 11">Belongs to the gamma-glutamyltransferase family.</text>
</comment>
<sequence>MPRILAARLILTLAPIFVPSLAGAVSPPPVEAGEGMAVTAQHYASEVGADILKRGGNAVDAAVAVGYALAVVHPCCGNLGGGGFATIHLASGKDTFLNFREKAPAAATETMYLDDKGEVVPRLSLDGYKAVGVPGTVLGLDTMLQRYGTMKREEVMAPAIRLAREGYVLKKGDVDILGQATDAFAGQPNVASIFLHDGKPWQVGDKLVQSDLAATLEAIQKDGPDAFYKGPIAEAVSAASEKNGGILTTQDFADYSIDETDPVRCTYRGYAVISSPPPSSGGTTICEILGVVGAYPLDKLGFHSAESVHLMVEAMRHAYVDRNFSLGDPAFVDNPIKKLLSKEHAEAIRAEIKEGRATPSSEVQPGKEPHEGTETTHFSVVDKDGNAVSLTFTINALFGAKVIAGDTGFFLNDEMDDFTSKPGAANLFGLVQGKANAIAPGKRPLSSMSPTIVTKDGQIFMVVGSPGGSRIITITLEAILNVIDHGMDIQAAIDAPRIHHQWLPDKVFAEPFALSPDTRQKLTDMGYEIEEQPTWGAAEGILIHAPGAESTKTRVLAGANDNRRPAGAAVGY</sequence>
<comment type="pathway">
    <text evidence="11">Sulfur metabolism; glutathione metabolism.</text>
</comment>
<dbReference type="AlphaFoldDB" id="A0A1T4PM81"/>
<keyword evidence="13" id="KW-0732">Signal</keyword>
<dbReference type="PROSITE" id="PS00462">
    <property type="entry name" value="G_GLU_TRANSPEPTIDASE"/>
    <property type="match status" value="1"/>
</dbReference>
<dbReference type="PANTHER" id="PTHR43199">
    <property type="entry name" value="GLUTATHIONE HYDROLASE"/>
    <property type="match status" value="1"/>
</dbReference>
<keyword evidence="6 11" id="KW-0865">Zymogen</keyword>
<dbReference type="InterPro" id="IPR043138">
    <property type="entry name" value="GGT_lsub"/>
</dbReference>
<evidence type="ECO:0000256" key="11">
    <source>
        <dbReference type="RuleBase" id="RU368036"/>
    </source>
</evidence>
<keyword evidence="5 11" id="KW-0378">Hydrolase</keyword>
<feature type="binding site" evidence="10">
    <location>
        <position position="468"/>
    </location>
    <ligand>
        <name>L-glutamate</name>
        <dbReference type="ChEBI" id="CHEBI:29985"/>
    </ligand>
</feature>
<keyword evidence="7 11" id="KW-0012">Acyltransferase</keyword>
<keyword evidence="15" id="KW-1185">Reference proteome</keyword>
<dbReference type="GO" id="GO:0006751">
    <property type="term" value="P:glutathione catabolic process"/>
    <property type="evidence" value="ECO:0007669"/>
    <property type="project" value="UniProtKB-UniRule"/>
</dbReference>
<dbReference type="InterPro" id="IPR051792">
    <property type="entry name" value="GGT_bact"/>
</dbReference>
<dbReference type="GO" id="GO:0006750">
    <property type="term" value="P:glutathione biosynthetic process"/>
    <property type="evidence" value="ECO:0007669"/>
    <property type="project" value="UniProtKB-KW"/>
</dbReference>
<dbReference type="Gene3D" id="1.10.246.130">
    <property type="match status" value="1"/>
</dbReference>
<comment type="catalytic activity">
    <reaction evidence="1 11">
        <text>an S-substituted glutathione + H2O = an S-substituted L-cysteinylglycine + L-glutamate</text>
        <dbReference type="Rhea" id="RHEA:59468"/>
        <dbReference type="ChEBI" id="CHEBI:15377"/>
        <dbReference type="ChEBI" id="CHEBI:29985"/>
        <dbReference type="ChEBI" id="CHEBI:90779"/>
        <dbReference type="ChEBI" id="CHEBI:143103"/>
        <dbReference type="EC" id="3.4.19.13"/>
    </reaction>
</comment>
<feature type="binding site" evidence="10">
    <location>
        <begin position="446"/>
        <end position="447"/>
    </location>
    <ligand>
        <name>L-glutamate</name>
        <dbReference type="ChEBI" id="CHEBI:29985"/>
    </ligand>
</feature>
<evidence type="ECO:0000256" key="5">
    <source>
        <dbReference type="ARBA" id="ARBA00022801"/>
    </source>
</evidence>
<feature type="binding site" evidence="10">
    <location>
        <begin position="393"/>
        <end position="395"/>
    </location>
    <ligand>
        <name>L-glutamate</name>
        <dbReference type="ChEBI" id="CHEBI:29985"/>
    </ligand>
</feature>
<keyword evidence="11" id="KW-0317">Glutathione biosynthesis</keyword>
<protein>
    <recommendedName>
        <fullName evidence="11">Glutathione hydrolase proenzyme</fullName>
        <ecNumber evidence="11">2.3.2.2</ecNumber>
        <ecNumber evidence="11">3.4.19.13</ecNumber>
    </recommendedName>
    <component>
        <recommendedName>
            <fullName evidence="11">Glutathione hydrolase large chain</fullName>
        </recommendedName>
    </component>
    <component>
        <recommendedName>
            <fullName evidence="11">Glutathione hydrolase small chain</fullName>
        </recommendedName>
    </component>
</protein>
<feature type="chain" id="PRO_5012775227" description="Glutathione hydrolase proenzyme" evidence="13">
    <location>
        <begin position="25"/>
        <end position="572"/>
    </location>
</feature>
<dbReference type="STRING" id="1365950.SAMN05428963_10453"/>
<dbReference type="Gene3D" id="3.60.20.40">
    <property type="match status" value="1"/>
</dbReference>
<feature type="binding site" evidence="10">
    <location>
        <position position="417"/>
    </location>
    <ligand>
        <name>L-glutamate</name>
        <dbReference type="ChEBI" id="CHEBI:29985"/>
    </ligand>
</feature>
<feature type="signal peptide" evidence="13">
    <location>
        <begin position="1"/>
        <end position="24"/>
    </location>
</feature>
<dbReference type="EMBL" id="FUXL01000004">
    <property type="protein sequence ID" value="SJZ92579.1"/>
    <property type="molecule type" value="Genomic_DNA"/>
</dbReference>
<reference evidence="14 15" key="1">
    <citation type="submission" date="2017-02" db="EMBL/GenBank/DDBJ databases">
        <authorList>
            <person name="Peterson S.W."/>
        </authorList>
    </citation>
    <scope>NUCLEOTIDE SEQUENCE [LARGE SCALE GENOMIC DNA]</scope>
    <source>
        <strain evidence="14 15">USBA 369</strain>
    </source>
</reference>
<evidence type="ECO:0000256" key="13">
    <source>
        <dbReference type="SAM" id="SignalP"/>
    </source>
</evidence>
<evidence type="ECO:0000256" key="9">
    <source>
        <dbReference type="PIRSR" id="PIRSR600101-1"/>
    </source>
</evidence>
<comment type="catalytic activity">
    <reaction evidence="2 11">
        <text>glutathione + H2O = L-cysteinylglycine + L-glutamate</text>
        <dbReference type="Rhea" id="RHEA:28807"/>
        <dbReference type="ChEBI" id="CHEBI:15377"/>
        <dbReference type="ChEBI" id="CHEBI:29985"/>
        <dbReference type="ChEBI" id="CHEBI:57925"/>
        <dbReference type="ChEBI" id="CHEBI:61694"/>
        <dbReference type="EC" id="3.4.19.13"/>
    </reaction>
</comment>
<evidence type="ECO:0000313" key="15">
    <source>
        <dbReference type="Proteomes" id="UP000190135"/>
    </source>
</evidence>
<evidence type="ECO:0000256" key="8">
    <source>
        <dbReference type="ARBA" id="ARBA00047417"/>
    </source>
</evidence>
<dbReference type="InterPro" id="IPR043137">
    <property type="entry name" value="GGT_ssub_C"/>
</dbReference>
<evidence type="ECO:0000256" key="3">
    <source>
        <dbReference type="ARBA" id="ARBA00009381"/>
    </source>
</evidence>
<dbReference type="RefSeq" id="WP_078707605.1">
    <property type="nucleotide sequence ID" value="NZ_FUXL01000004.1"/>
</dbReference>
<dbReference type="SUPFAM" id="SSF56235">
    <property type="entry name" value="N-terminal nucleophile aminohydrolases (Ntn hydrolases)"/>
    <property type="match status" value="1"/>
</dbReference>
<dbReference type="Pfam" id="PF01019">
    <property type="entry name" value="G_glu_transpept"/>
    <property type="match status" value="1"/>
</dbReference>
<dbReference type="InterPro" id="IPR029055">
    <property type="entry name" value="Ntn_hydrolases_N"/>
</dbReference>
<accession>A0A1T4PM81</accession>
<evidence type="ECO:0000313" key="14">
    <source>
        <dbReference type="EMBL" id="SJZ92579.1"/>
    </source>
</evidence>
<feature type="compositionally biased region" description="Basic and acidic residues" evidence="12">
    <location>
        <begin position="365"/>
        <end position="374"/>
    </location>
</feature>
<evidence type="ECO:0000256" key="4">
    <source>
        <dbReference type="ARBA" id="ARBA00022679"/>
    </source>
</evidence>
<dbReference type="EC" id="2.3.2.2" evidence="11"/>
<organism evidence="14 15">
    <name type="scientific">Consotaella salsifontis</name>
    <dbReference type="NCBI Taxonomy" id="1365950"/>
    <lineage>
        <taxon>Bacteria</taxon>
        <taxon>Pseudomonadati</taxon>
        <taxon>Pseudomonadota</taxon>
        <taxon>Alphaproteobacteria</taxon>
        <taxon>Hyphomicrobiales</taxon>
        <taxon>Aurantimonadaceae</taxon>
        <taxon>Consotaella</taxon>
    </lineage>
</organism>
<dbReference type="EC" id="3.4.19.13" evidence="11"/>
<dbReference type="PRINTS" id="PR01210">
    <property type="entry name" value="GGTRANSPTASE"/>
</dbReference>
<comment type="subunit">
    <text evidence="11">This enzyme consists of two polypeptide chains, which are synthesized in precursor form from a single polypeptide.</text>
</comment>
<name>A0A1T4PM81_9HYPH</name>
<evidence type="ECO:0000256" key="12">
    <source>
        <dbReference type="SAM" id="MobiDB-lite"/>
    </source>
</evidence>
<dbReference type="GO" id="GO:0103068">
    <property type="term" value="F:leukotriene C4 gamma-glutamyl transferase activity"/>
    <property type="evidence" value="ECO:0007669"/>
    <property type="project" value="UniProtKB-EC"/>
</dbReference>
<feature type="region of interest" description="Disordered" evidence="12">
    <location>
        <begin position="354"/>
        <end position="374"/>
    </location>
</feature>
<feature type="binding site" evidence="10">
    <location>
        <position position="100"/>
    </location>
    <ligand>
        <name>L-glutamate</name>
        <dbReference type="ChEBI" id="CHEBI:29985"/>
    </ligand>
</feature>
<dbReference type="InterPro" id="IPR055262">
    <property type="entry name" value="GGT_CS"/>
</dbReference>
<evidence type="ECO:0000256" key="1">
    <source>
        <dbReference type="ARBA" id="ARBA00001049"/>
    </source>
</evidence>
<gene>
    <name evidence="14" type="ORF">SAMN05428963_10453</name>
</gene>
<dbReference type="OrthoDB" id="9781342at2"/>
<comment type="catalytic activity">
    <reaction evidence="8 11">
        <text>an N-terminal (5-L-glutamyl)-[peptide] + an alpha-amino acid = 5-L-glutamyl amino acid + an N-terminal L-alpha-aminoacyl-[peptide]</text>
        <dbReference type="Rhea" id="RHEA:23904"/>
        <dbReference type="Rhea" id="RHEA-COMP:9780"/>
        <dbReference type="Rhea" id="RHEA-COMP:9795"/>
        <dbReference type="ChEBI" id="CHEBI:77644"/>
        <dbReference type="ChEBI" id="CHEBI:78597"/>
        <dbReference type="ChEBI" id="CHEBI:78599"/>
        <dbReference type="ChEBI" id="CHEBI:78608"/>
        <dbReference type="EC" id="2.3.2.2"/>
    </reaction>
</comment>
<keyword evidence="4 11" id="KW-0808">Transferase</keyword>
<comment type="PTM">
    <text evidence="11">Cleaved by autocatalysis into a large and a small subunit.</text>
</comment>
<dbReference type="GO" id="GO:0036374">
    <property type="term" value="F:glutathione hydrolase activity"/>
    <property type="evidence" value="ECO:0007669"/>
    <property type="project" value="UniProtKB-UniRule"/>
</dbReference>
<dbReference type="NCBIfam" id="TIGR00066">
    <property type="entry name" value="g_glut_trans"/>
    <property type="match status" value="1"/>
</dbReference>
<feature type="active site" description="Nucleophile" evidence="9">
    <location>
        <position position="375"/>
    </location>
</feature>
<dbReference type="PANTHER" id="PTHR43199:SF1">
    <property type="entry name" value="GLUTATHIONE HYDROLASE PROENZYME"/>
    <property type="match status" value="1"/>
</dbReference>